<proteinExistence type="predicted"/>
<evidence type="ECO:0000313" key="1">
    <source>
        <dbReference type="EMBL" id="WOX56146.1"/>
    </source>
</evidence>
<reference evidence="1 2" key="1">
    <citation type="submission" date="2023-10" db="EMBL/GenBank/DDBJ databases">
        <title>The complete genome sequence of Methanoculleus palmolei DSM 4273.</title>
        <authorList>
            <person name="Lai S.-J."/>
            <person name="You Y.-T."/>
            <person name="Chen S.-C."/>
        </authorList>
    </citation>
    <scope>NUCLEOTIDE SEQUENCE [LARGE SCALE GENOMIC DNA]</scope>
    <source>
        <strain evidence="1 2">DSM 4273</strain>
    </source>
</reference>
<organism evidence="1 2">
    <name type="scientific">Methanoculleus palmolei</name>
    <dbReference type="NCBI Taxonomy" id="72612"/>
    <lineage>
        <taxon>Archaea</taxon>
        <taxon>Methanobacteriati</taxon>
        <taxon>Methanobacteriota</taxon>
        <taxon>Stenosarchaea group</taxon>
        <taxon>Methanomicrobia</taxon>
        <taxon>Methanomicrobiales</taxon>
        <taxon>Methanomicrobiaceae</taxon>
        <taxon>Methanoculleus</taxon>
    </lineage>
</organism>
<name>A0ABD8A9F5_9EURY</name>
<sequence>MDEKELDRLLRARMSHAQIIEKLPGANKAKIAAYVKEHPELKRK</sequence>
<dbReference type="Proteomes" id="UP001626603">
    <property type="component" value="Chromosome"/>
</dbReference>
<evidence type="ECO:0000313" key="2">
    <source>
        <dbReference type="Proteomes" id="UP001626603"/>
    </source>
</evidence>
<gene>
    <name evidence="1" type="ORF">R6Y95_02125</name>
</gene>
<dbReference type="AlphaFoldDB" id="A0ABD8A9F5"/>
<protein>
    <submittedName>
        <fullName evidence="1">Uncharacterized protein</fullName>
    </submittedName>
</protein>
<keyword evidence="2" id="KW-1185">Reference proteome</keyword>
<accession>A0ABD8A9F5</accession>
<dbReference type="EMBL" id="CP137641">
    <property type="protein sequence ID" value="WOX56146.1"/>
    <property type="molecule type" value="Genomic_DNA"/>
</dbReference>